<protein>
    <recommendedName>
        <fullName evidence="1">N-acetyltransferase domain-containing protein</fullName>
    </recommendedName>
</protein>
<evidence type="ECO:0000313" key="3">
    <source>
        <dbReference type="Proteomes" id="UP001500301"/>
    </source>
</evidence>
<dbReference type="Pfam" id="PF00583">
    <property type="entry name" value="Acetyltransf_1"/>
    <property type="match status" value="1"/>
</dbReference>
<dbReference type="PROSITE" id="PS51186">
    <property type="entry name" value="GNAT"/>
    <property type="match status" value="1"/>
</dbReference>
<name>A0ABP6VJ98_9ACTN</name>
<reference evidence="3" key="1">
    <citation type="journal article" date="2019" name="Int. J. Syst. Evol. Microbiol.">
        <title>The Global Catalogue of Microorganisms (GCM) 10K type strain sequencing project: providing services to taxonomists for standard genome sequencing and annotation.</title>
        <authorList>
            <consortium name="The Broad Institute Genomics Platform"/>
            <consortium name="The Broad Institute Genome Sequencing Center for Infectious Disease"/>
            <person name="Wu L."/>
            <person name="Ma J."/>
        </authorList>
    </citation>
    <scope>NUCLEOTIDE SEQUENCE [LARGE SCALE GENOMIC DNA]</scope>
    <source>
        <strain evidence="3">JCM 17460</strain>
    </source>
</reference>
<proteinExistence type="predicted"/>
<gene>
    <name evidence="2" type="ORF">GCM10022263_23560</name>
</gene>
<evidence type="ECO:0000313" key="2">
    <source>
        <dbReference type="EMBL" id="GAA3534835.1"/>
    </source>
</evidence>
<sequence>MHPAIRAQRPDEGAATLRLIAAAFGAEGAAVVAVWSDVVARGLDRAQLVAVDAAGEPVGHVGLSHGWLDTRQALVDVLVLSPLSVAPAHQGAGIGAALLEAAVAEADRLGAPVVVLEGDPGYYGRHGWSPAADLGIEAPSRRVPGPAFQAVPLASYESWIRGRVVYRDVWWEHDSTGLRDPLLAEVEAGLAPPAGPPQAS</sequence>
<feature type="domain" description="N-acetyltransferase" evidence="1">
    <location>
        <begin position="3"/>
        <end position="158"/>
    </location>
</feature>
<keyword evidence="3" id="KW-1185">Reference proteome</keyword>
<dbReference type="EMBL" id="BAABBB010000012">
    <property type="protein sequence ID" value="GAA3534835.1"/>
    <property type="molecule type" value="Genomic_DNA"/>
</dbReference>
<dbReference type="RefSeq" id="WP_218235659.1">
    <property type="nucleotide sequence ID" value="NZ_BAABBB010000012.1"/>
</dbReference>
<accession>A0ABP6VJ98</accession>
<dbReference type="InterPro" id="IPR000182">
    <property type="entry name" value="GNAT_dom"/>
</dbReference>
<comment type="caution">
    <text evidence="2">The sequence shown here is derived from an EMBL/GenBank/DDBJ whole genome shotgun (WGS) entry which is preliminary data.</text>
</comment>
<dbReference type="Proteomes" id="UP001500301">
    <property type="component" value="Unassembled WGS sequence"/>
</dbReference>
<organism evidence="2 3">
    <name type="scientific">Nocardioides daeguensis</name>
    <dbReference type="NCBI Taxonomy" id="908359"/>
    <lineage>
        <taxon>Bacteria</taxon>
        <taxon>Bacillati</taxon>
        <taxon>Actinomycetota</taxon>
        <taxon>Actinomycetes</taxon>
        <taxon>Propionibacteriales</taxon>
        <taxon>Nocardioidaceae</taxon>
        <taxon>Nocardioides</taxon>
    </lineage>
</organism>
<evidence type="ECO:0000259" key="1">
    <source>
        <dbReference type="PROSITE" id="PS51186"/>
    </source>
</evidence>